<proteinExistence type="predicted"/>
<keyword evidence="1" id="KW-0472">Membrane</keyword>
<feature type="transmembrane region" description="Helical" evidence="1">
    <location>
        <begin position="6"/>
        <end position="25"/>
    </location>
</feature>
<gene>
    <name evidence="2" type="ORF">C4N18_03675</name>
</gene>
<organism evidence="2 3">
    <name type="scientific">Fusobacterium varium ATCC 27725</name>
    <dbReference type="NCBI Taxonomy" id="469618"/>
    <lineage>
        <taxon>Bacteria</taxon>
        <taxon>Fusobacteriati</taxon>
        <taxon>Fusobacteriota</taxon>
        <taxon>Fusobacteriia</taxon>
        <taxon>Fusobacteriales</taxon>
        <taxon>Fusobacteriaceae</taxon>
        <taxon>Fusobacterium</taxon>
    </lineage>
</organism>
<accession>A0ABN5JEH7</accession>
<sequence>MNFFLIIFVILFMILGNFFIVFLNTRIVMKNKRTKCLENLSKEKGYNFTKRWDCNYSTIAIDEEKKVVVLLQPAFLDFKALEINADNIAKKKIIINSLIPGMVTRVGISLTLKNNEECELDTLSLKKVLFGTFKFHPVVTKAIKNAEEIESILNLF</sequence>
<name>A0ABN5JEH7_FUSVA</name>
<evidence type="ECO:0000256" key="1">
    <source>
        <dbReference type="SAM" id="Phobius"/>
    </source>
</evidence>
<reference evidence="3" key="1">
    <citation type="journal article" date="2018" name="MSphere">
        <title>Fusobacterium Genomics Using MinION and Illumina Sequencing Enables Genome Completion and Correction.</title>
        <authorList>
            <person name="Todd S.M."/>
            <person name="Settlage R.E."/>
            <person name="Lahmers K.K."/>
            <person name="Slade D.J."/>
        </authorList>
    </citation>
    <scope>NUCLEOTIDE SEQUENCE [LARGE SCALE GENOMIC DNA]</scope>
    <source>
        <strain evidence="3">ATCC 27725</strain>
    </source>
</reference>
<evidence type="ECO:0000313" key="2">
    <source>
        <dbReference type="EMBL" id="AVQ30373.1"/>
    </source>
</evidence>
<dbReference type="EMBL" id="CP028103">
    <property type="protein sequence ID" value="AVQ30373.1"/>
    <property type="molecule type" value="Genomic_DNA"/>
</dbReference>
<dbReference type="RefSeq" id="WP_005948843.1">
    <property type="nucleotide sequence ID" value="NZ_CP028103.1"/>
</dbReference>
<protein>
    <submittedName>
        <fullName evidence="2">Uncharacterized protein</fullName>
    </submittedName>
</protein>
<dbReference type="GeneID" id="77467078"/>
<dbReference type="Proteomes" id="UP000241238">
    <property type="component" value="Chromosome"/>
</dbReference>
<keyword evidence="1" id="KW-1133">Transmembrane helix</keyword>
<keyword evidence="3" id="KW-1185">Reference proteome</keyword>
<keyword evidence="1" id="KW-0812">Transmembrane</keyword>
<evidence type="ECO:0000313" key="3">
    <source>
        <dbReference type="Proteomes" id="UP000241238"/>
    </source>
</evidence>